<dbReference type="Proteomes" id="UP000694545">
    <property type="component" value="Unplaced"/>
</dbReference>
<comment type="subcellular location">
    <subcellularLocation>
        <location evidence="1">Membrane</location>
    </subcellularLocation>
</comment>
<dbReference type="InterPro" id="IPR036179">
    <property type="entry name" value="Ig-like_dom_sf"/>
</dbReference>
<reference evidence="7" key="1">
    <citation type="submission" date="2025-08" db="UniProtKB">
        <authorList>
            <consortium name="Ensembl"/>
        </authorList>
    </citation>
    <scope>IDENTIFICATION</scope>
</reference>
<feature type="transmembrane region" description="Helical" evidence="5">
    <location>
        <begin position="216"/>
        <end position="236"/>
    </location>
</feature>
<dbReference type="InterPro" id="IPR007110">
    <property type="entry name" value="Ig-like_dom"/>
</dbReference>
<dbReference type="Gene3D" id="2.60.40.10">
    <property type="entry name" value="Immunoglobulins"/>
    <property type="match status" value="2"/>
</dbReference>
<reference evidence="7" key="2">
    <citation type="submission" date="2025-09" db="UniProtKB">
        <authorList>
            <consortium name="Ensembl"/>
        </authorList>
    </citation>
    <scope>IDENTIFICATION</scope>
</reference>
<evidence type="ECO:0000256" key="2">
    <source>
        <dbReference type="ARBA" id="ARBA00022729"/>
    </source>
</evidence>
<dbReference type="Ensembl" id="ENSVKKT00000009464.1">
    <property type="protein sequence ID" value="ENSVKKP00000009231.1"/>
    <property type="gene ID" value="ENSVKKG00000006539.1"/>
</dbReference>
<dbReference type="PANTHER" id="PTHR12080:SF92">
    <property type="entry name" value="SLAM FAMILY MEMBER 8"/>
    <property type="match status" value="1"/>
</dbReference>
<accession>A0A8D2JHX1</accession>
<keyword evidence="4" id="KW-0325">Glycoprotein</keyword>
<keyword evidence="5" id="KW-1133">Transmembrane helix</keyword>
<dbReference type="InterPro" id="IPR015631">
    <property type="entry name" value="CD2/SLAM_rcpt"/>
</dbReference>
<evidence type="ECO:0000256" key="3">
    <source>
        <dbReference type="ARBA" id="ARBA00023136"/>
    </source>
</evidence>
<dbReference type="SUPFAM" id="SSF48726">
    <property type="entry name" value="Immunoglobulin"/>
    <property type="match status" value="2"/>
</dbReference>
<feature type="domain" description="Ig-like" evidence="6">
    <location>
        <begin position="106"/>
        <end position="194"/>
    </location>
</feature>
<keyword evidence="2" id="KW-0732">Signal</keyword>
<dbReference type="InterPro" id="IPR013783">
    <property type="entry name" value="Ig-like_fold"/>
</dbReference>
<dbReference type="AlphaFoldDB" id="A0A8D2JHX1"/>
<dbReference type="Pfam" id="PF13927">
    <property type="entry name" value="Ig_3"/>
    <property type="match status" value="1"/>
</dbReference>
<keyword evidence="8" id="KW-1185">Reference proteome</keyword>
<keyword evidence="5" id="KW-0812">Transmembrane</keyword>
<dbReference type="PROSITE" id="PS50835">
    <property type="entry name" value="IG_LIKE"/>
    <property type="match status" value="1"/>
</dbReference>
<dbReference type="OMA" id="FHIREFF"/>
<keyword evidence="3 5" id="KW-0472">Membrane</keyword>
<dbReference type="GO" id="GO:0016020">
    <property type="term" value="C:membrane"/>
    <property type="evidence" value="ECO:0007669"/>
    <property type="project" value="UniProtKB-SubCell"/>
</dbReference>
<evidence type="ECO:0000256" key="1">
    <source>
        <dbReference type="ARBA" id="ARBA00004370"/>
    </source>
</evidence>
<evidence type="ECO:0000259" key="6">
    <source>
        <dbReference type="PROSITE" id="PS50835"/>
    </source>
</evidence>
<name>A0A8D2JHX1_VARKO</name>
<evidence type="ECO:0000313" key="7">
    <source>
        <dbReference type="Ensembl" id="ENSVKKP00000009231.1"/>
    </source>
</evidence>
<sequence length="249" mass="27129">MISVSGLLGDSVQLRATIPPNFYVREAFWKVVIPVHEMVASSFKGTSSTLYQSRFYGRCRLYSNFTLEVGPLGLEDAGTFLVLLVNATGEMKEQVFHLAVHAASVPAIQVFAEERGPNVSAGSCMLFLTCSVSGGSNISYSWTRPGGKDPARKEHVLFQNGQVLWLTVDVQEEKQELYTCTAANAVSKESATVDPLTGAVLSFAANKGFPYDYRDALLIIVPFTSLFIAGMCVFLCSRRSSGKYLCPPV</sequence>
<proteinExistence type="predicted"/>
<protein>
    <recommendedName>
        <fullName evidence="6">Ig-like domain-containing protein</fullName>
    </recommendedName>
</protein>
<evidence type="ECO:0000256" key="5">
    <source>
        <dbReference type="SAM" id="Phobius"/>
    </source>
</evidence>
<evidence type="ECO:0000313" key="8">
    <source>
        <dbReference type="Proteomes" id="UP000694545"/>
    </source>
</evidence>
<dbReference type="PANTHER" id="PTHR12080">
    <property type="entry name" value="SIGNALING LYMPHOCYTIC ACTIVATION MOLECULE"/>
    <property type="match status" value="1"/>
</dbReference>
<evidence type="ECO:0000256" key="4">
    <source>
        <dbReference type="ARBA" id="ARBA00023180"/>
    </source>
</evidence>
<organism evidence="7 8">
    <name type="scientific">Varanus komodoensis</name>
    <name type="common">Komodo dragon</name>
    <dbReference type="NCBI Taxonomy" id="61221"/>
    <lineage>
        <taxon>Eukaryota</taxon>
        <taxon>Metazoa</taxon>
        <taxon>Chordata</taxon>
        <taxon>Craniata</taxon>
        <taxon>Vertebrata</taxon>
        <taxon>Euteleostomi</taxon>
        <taxon>Lepidosauria</taxon>
        <taxon>Squamata</taxon>
        <taxon>Bifurcata</taxon>
        <taxon>Unidentata</taxon>
        <taxon>Episquamata</taxon>
        <taxon>Toxicofera</taxon>
        <taxon>Anguimorpha</taxon>
        <taxon>Paleoanguimorpha</taxon>
        <taxon>Varanoidea</taxon>
        <taxon>Varanidae</taxon>
        <taxon>Varanus</taxon>
    </lineage>
</organism>